<dbReference type="STRING" id="429727.VE26_00820"/>
<keyword evidence="3" id="KW-1185">Reference proteome</keyword>
<keyword evidence="1" id="KW-0472">Membrane</keyword>
<comment type="caution">
    <text evidence="2">The sequence shown here is derived from an EMBL/GenBank/DDBJ whole genome shotgun (WGS) entry which is preliminary data.</text>
</comment>
<dbReference type="PATRIC" id="fig|429727.3.peg.181"/>
<proteinExistence type="predicted"/>
<feature type="transmembrane region" description="Helical" evidence="1">
    <location>
        <begin position="196"/>
        <end position="213"/>
    </location>
</feature>
<feature type="transmembrane region" description="Helical" evidence="1">
    <location>
        <begin position="121"/>
        <end position="140"/>
    </location>
</feature>
<dbReference type="AlphaFoldDB" id="A0A0F5FKD3"/>
<evidence type="ECO:0000313" key="3">
    <source>
        <dbReference type="Proteomes" id="UP000033649"/>
    </source>
</evidence>
<sequence length="225" mass="24868">MPHRSSASCFNKIDHVTSWQGLDRGDEKLFVGGMDGDRLSLETLRPLWPATLALIVFLVMAGIAFSQADNVSIPPAPQTLVLERIRIDAVRHTLEPAGPSGPQLRTSVPVRFATSEDWPGLAFRFSGAAAAISIIPPVVFDLYLASSLQEQAERHRRWPNVYPVLEAYGVVQDDRILLDPEEAYAAKTEQKRRSTLLGYGCLAAALLSLVLLVQRARRLWRQIAG</sequence>
<keyword evidence="1" id="KW-0812">Transmembrane</keyword>
<dbReference type="EMBL" id="JZEY01000054">
    <property type="protein sequence ID" value="KKB08667.1"/>
    <property type="molecule type" value="Genomic_DNA"/>
</dbReference>
<evidence type="ECO:0000313" key="2">
    <source>
        <dbReference type="EMBL" id="KKB08667.1"/>
    </source>
</evidence>
<dbReference type="RefSeq" id="WP_046103356.1">
    <property type="nucleotide sequence ID" value="NZ_JZEY01000054.1"/>
</dbReference>
<name>A0A0F5FKD3_9HYPH</name>
<dbReference type="Proteomes" id="UP000033649">
    <property type="component" value="Unassembled WGS sequence"/>
</dbReference>
<accession>A0A0F5FKD3</accession>
<gene>
    <name evidence="2" type="ORF">VE26_00820</name>
</gene>
<dbReference type="OrthoDB" id="9849583at2"/>
<feature type="transmembrane region" description="Helical" evidence="1">
    <location>
        <begin position="47"/>
        <end position="65"/>
    </location>
</feature>
<organism evidence="2 3">
    <name type="scientific">Devosia chinhatensis</name>
    <dbReference type="NCBI Taxonomy" id="429727"/>
    <lineage>
        <taxon>Bacteria</taxon>
        <taxon>Pseudomonadati</taxon>
        <taxon>Pseudomonadota</taxon>
        <taxon>Alphaproteobacteria</taxon>
        <taxon>Hyphomicrobiales</taxon>
        <taxon>Devosiaceae</taxon>
        <taxon>Devosia</taxon>
    </lineage>
</organism>
<evidence type="ECO:0000256" key="1">
    <source>
        <dbReference type="SAM" id="Phobius"/>
    </source>
</evidence>
<keyword evidence="1" id="KW-1133">Transmembrane helix</keyword>
<protein>
    <submittedName>
        <fullName evidence="2">Uncharacterized protein</fullName>
    </submittedName>
</protein>
<reference evidence="2 3" key="1">
    <citation type="submission" date="2015-03" db="EMBL/GenBank/DDBJ databases">
        <authorList>
            <person name="Hassan Y."/>
            <person name="Lepp D."/>
            <person name="Li X.-Z."/>
            <person name="Zhou T."/>
        </authorList>
    </citation>
    <scope>NUCLEOTIDE SEQUENCE [LARGE SCALE GENOMIC DNA]</scope>
    <source>
        <strain evidence="2 3">IPL18</strain>
    </source>
</reference>